<keyword evidence="2" id="KW-1185">Reference proteome</keyword>
<organism evidence="1 2">
    <name type="scientific">Gossypium darwinii</name>
    <name type="common">Darwin's cotton</name>
    <name type="synonym">Gossypium barbadense var. darwinii</name>
    <dbReference type="NCBI Taxonomy" id="34276"/>
    <lineage>
        <taxon>Eukaryota</taxon>
        <taxon>Viridiplantae</taxon>
        <taxon>Streptophyta</taxon>
        <taxon>Embryophyta</taxon>
        <taxon>Tracheophyta</taxon>
        <taxon>Spermatophyta</taxon>
        <taxon>Magnoliopsida</taxon>
        <taxon>eudicotyledons</taxon>
        <taxon>Gunneridae</taxon>
        <taxon>Pentapetalae</taxon>
        <taxon>rosids</taxon>
        <taxon>malvids</taxon>
        <taxon>Malvales</taxon>
        <taxon>Malvaceae</taxon>
        <taxon>Malvoideae</taxon>
        <taxon>Gossypium</taxon>
    </lineage>
</organism>
<reference evidence="1 2" key="1">
    <citation type="submission" date="2019-06" db="EMBL/GenBank/DDBJ databases">
        <title>WGS assembly of Gossypium darwinii.</title>
        <authorList>
            <person name="Chen Z.J."/>
            <person name="Sreedasyam A."/>
            <person name="Ando A."/>
            <person name="Song Q."/>
            <person name="De L."/>
            <person name="Hulse-Kemp A."/>
            <person name="Ding M."/>
            <person name="Ye W."/>
            <person name="Kirkbride R."/>
            <person name="Jenkins J."/>
            <person name="Plott C."/>
            <person name="Lovell J."/>
            <person name="Lin Y.-M."/>
            <person name="Vaughn R."/>
            <person name="Liu B."/>
            <person name="Li W."/>
            <person name="Simpson S."/>
            <person name="Scheffler B."/>
            <person name="Saski C."/>
            <person name="Grover C."/>
            <person name="Hu G."/>
            <person name="Conover J."/>
            <person name="Carlson J."/>
            <person name="Shu S."/>
            <person name="Boston L."/>
            <person name="Williams M."/>
            <person name="Peterson D."/>
            <person name="Mcgee K."/>
            <person name="Jones D."/>
            <person name="Wendel J."/>
            <person name="Stelly D."/>
            <person name="Grimwood J."/>
            <person name="Schmutz J."/>
        </authorList>
    </citation>
    <scope>NUCLEOTIDE SEQUENCE [LARGE SCALE GENOMIC DNA]</scope>
    <source>
        <strain evidence="1">1808015.09</strain>
    </source>
</reference>
<evidence type="ECO:0000313" key="2">
    <source>
        <dbReference type="Proteomes" id="UP000323506"/>
    </source>
</evidence>
<dbReference type="Proteomes" id="UP000323506">
    <property type="component" value="Chromosome A05"/>
</dbReference>
<dbReference type="AlphaFoldDB" id="A0A5D2GIY9"/>
<sequence length="51" mass="5604">MNLGSNVQKKTTHGEAVMQVVWCPGIPESSPVWAVWTNFEIGPTMVLVYLG</sequence>
<proteinExistence type="predicted"/>
<protein>
    <submittedName>
        <fullName evidence="1">Uncharacterized protein</fullName>
    </submittedName>
</protein>
<accession>A0A5D2GIY9</accession>
<name>A0A5D2GIY9_GOSDA</name>
<gene>
    <name evidence="1" type="ORF">ES288_A05G240200v1</name>
</gene>
<dbReference type="EMBL" id="CM017692">
    <property type="protein sequence ID" value="TYH18061.1"/>
    <property type="molecule type" value="Genomic_DNA"/>
</dbReference>
<evidence type="ECO:0000313" key="1">
    <source>
        <dbReference type="EMBL" id="TYH18061.1"/>
    </source>
</evidence>